<evidence type="ECO:0000256" key="1">
    <source>
        <dbReference type="SAM" id="MobiDB-lite"/>
    </source>
</evidence>
<reference evidence="2 3" key="1">
    <citation type="submission" date="2015-07" db="EMBL/GenBank/DDBJ databases">
        <title>Comparative genomics of the Sigatoka disease complex on banana suggests a link between parallel evolutionary changes in Pseudocercospora fijiensis and Pseudocercospora eumusae and increased virulence on the banana host.</title>
        <authorList>
            <person name="Chang T.-C."/>
            <person name="Salvucci A."/>
            <person name="Crous P.W."/>
            <person name="Stergiopoulos I."/>
        </authorList>
    </citation>
    <scope>NUCLEOTIDE SEQUENCE [LARGE SCALE GENOMIC DNA]</scope>
    <source>
        <strain evidence="2 3">CBS 116634</strain>
    </source>
</reference>
<dbReference type="AlphaFoldDB" id="A0A139IBD7"/>
<feature type="region of interest" description="Disordered" evidence="1">
    <location>
        <begin position="1"/>
        <end position="21"/>
    </location>
</feature>
<evidence type="ECO:0000313" key="2">
    <source>
        <dbReference type="EMBL" id="KXT12081.1"/>
    </source>
</evidence>
<feature type="compositionally biased region" description="Pro residues" evidence="1">
    <location>
        <begin position="1"/>
        <end position="11"/>
    </location>
</feature>
<gene>
    <name evidence="2" type="ORF">AC579_1852</name>
</gene>
<accession>A0A139IBD7</accession>
<name>A0A139IBD7_9PEZI</name>
<protein>
    <submittedName>
        <fullName evidence="2">Uncharacterized protein</fullName>
    </submittedName>
</protein>
<organism evidence="2 3">
    <name type="scientific">Pseudocercospora musae</name>
    <dbReference type="NCBI Taxonomy" id="113226"/>
    <lineage>
        <taxon>Eukaryota</taxon>
        <taxon>Fungi</taxon>
        <taxon>Dikarya</taxon>
        <taxon>Ascomycota</taxon>
        <taxon>Pezizomycotina</taxon>
        <taxon>Dothideomycetes</taxon>
        <taxon>Dothideomycetidae</taxon>
        <taxon>Mycosphaerellales</taxon>
        <taxon>Mycosphaerellaceae</taxon>
        <taxon>Pseudocercospora</taxon>
    </lineage>
</organism>
<dbReference type="Proteomes" id="UP000073492">
    <property type="component" value="Unassembled WGS sequence"/>
</dbReference>
<comment type="caution">
    <text evidence="2">The sequence shown here is derived from an EMBL/GenBank/DDBJ whole genome shotgun (WGS) entry which is preliminary data.</text>
</comment>
<proteinExistence type="predicted"/>
<dbReference type="EMBL" id="LFZO01000166">
    <property type="protein sequence ID" value="KXT12081.1"/>
    <property type="molecule type" value="Genomic_DNA"/>
</dbReference>
<sequence length="158" mass="17684">MPMPMPMPMPTPGSQASSIGPRLEGTRRVEHAKWEAVTAEHIGPRLEGTRRVEHAKWEAVTAEHIRPELHATRDALNHVMQVTTNLMSDMATSVHILQPMSMPSRCLCVTTPNLHLHHFSKAARAHLMLPPFPTPTLDSENMKRSLERKEAWVGGARP</sequence>
<evidence type="ECO:0000313" key="3">
    <source>
        <dbReference type="Proteomes" id="UP000073492"/>
    </source>
</evidence>
<keyword evidence="3" id="KW-1185">Reference proteome</keyword>